<proteinExistence type="predicted"/>
<evidence type="ECO:0000259" key="3">
    <source>
        <dbReference type="Pfam" id="PF09994"/>
    </source>
</evidence>
<organism evidence="4 5">
    <name type="scientific">Saxophila tyrrhenica</name>
    <dbReference type="NCBI Taxonomy" id="1690608"/>
    <lineage>
        <taxon>Eukaryota</taxon>
        <taxon>Fungi</taxon>
        <taxon>Dikarya</taxon>
        <taxon>Ascomycota</taxon>
        <taxon>Pezizomycotina</taxon>
        <taxon>Dothideomycetes</taxon>
        <taxon>Dothideomycetidae</taxon>
        <taxon>Mycosphaerellales</taxon>
        <taxon>Extremaceae</taxon>
        <taxon>Saxophila</taxon>
    </lineage>
</organism>
<name>A0AAV9P6V1_9PEZI</name>
<accession>A0AAV9P6V1</accession>
<dbReference type="SUPFAM" id="SSF52540">
    <property type="entry name" value="P-loop containing nucleoside triphosphate hydrolases"/>
    <property type="match status" value="1"/>
</dbReference>
<dbReference type="GeneID" id="89928247"/>
<feature type="domain" description="T6SS Phospholipase effector Tle1-like catalytic" evidence="3">
    <location>
        <begin position="8"/>
        <end position="269"/>
    </location>
</feature>
<feature type="domain" description="G" evidence="2">
    <location>
        <begin position="443"/>
        <end position="568"/>
    </location>
</feature>
<evidence type="ECO:0000256" key="1">
    <source>
        <dbReference type="SAM" id="MobiDB-lite"/>
    </source>
</evidence>
<dbReference type="InterPro" id="IPR027417">
    <property type="entry name" value="P-loop_NTPase"/>
</dbReference>
<dbReference type="CDD" id="cd00882">
    <property type="entry name" value="Ras_like_GTPase"/>
    <property type="match status" value="1"/>
</dbReference>
<feature type="region of interest" description="Disordered" evidence="1">
    <location>
        <begin position="884"/>
        <end position="903"/>
    </location>
</feature>
<gene>
    <name evidence="4" type="ORF">LTR77_006908</name>
</gene>
<keyword evidence="5" id="KW-1185">Reference proteome</keyword>
<dbReference type="InterPro" id="IPR006073">
    <property type="entry name" value="GTP-bd"/>
</dbReference>
<dbReference type="Pfam" id="PF09994">
    <property type="entry name" value="T6SS_Tle1-like_cat"/>
    <property type="match status" value="1"/>
</dbReference>
<reference evidence="4 5" key="1">
    <citation type="submission" date="2023-08" db="EMBL/GenBank/DDBJ databases">
        <title>Black Yeasts Isolated from many extreme environments.</title>
        <authorList>
            <person name="Coleine C."/>
            <person name="Stajich J.E."/>
            <person name="Selbmann L."/>
        </authorList>
    </citation>
    <scope>NUCLEOTIDE SEQUENCE [LARGE SCALE GENOMIC DNA]</scope>
    <source>
        <strain evidence="4 5">CCFEE 5935</strain>
    </source>
</reference>
<dbReference type="PANTHER" id="PTHR33840">
    <property type="match status" value="1"/>
</dbReference>
<evidence type="ECO:0000259" key="2">
    <source>
        <dbReference type="Pfam" id="PF01926"/>
    </source>
</evidence>
<dbReference type="AlphaFoldDB" id="A0AAV9P6V1"/>
<evidence type="ECO:0000313" key="4">
    <source>
        <dbReference type="EMBL" id="KAK5168339.1"/>
    </source>
</evidence>
<dbReference type="InterPro" id="IPR018712">
    <property type="entry name" value="Tle1-like_cat"/>
</dbReference>
<protein>
    <recommendedName>
        <fullName evidence="6">G domain-containing protein</fullName>
    </recommendedName>
</protein>
<evidence type="ECO:0008006" key="6">
    <source>
        <dbReference type="Google" id="ProtNLM"/>
    </source>
</evidence>
<dbReference type="RefSeq" id="XP_064657949.1">
    <property type="nucleotide sequence ID" value="XM_064804148.1"/>
</dbReference>
<evidence type="ECO:0000313" key="5">
    <source>
        <dbReference type="Proteomes" id="UP001337655"/>
    </source>
</evidence>
<dbReference type="GO" id="GO:0005525">
    <property type="term" value="F:GTP binding"/>
    <property type="evidence" value="ECO:0007669"/>
    <property type="project" value="InterPro"/>
</dbReference>
<dbReference type="Pfam" id="PF01926">
    <property type="entry name" value="MMR_HSR1"/>
    <property type="match status" value="1"/>
</dbReference>
<dbReference type="Proteomes" id="UP001337655">
    <property type="component" value="Unassembled WGS sequence"/>
</dbReference>
<sequence>MADALPTRLIVCVDGEQNTSSGGNKNKPSLTNIQRINASIARGNCKSNAYGQAFNQHVLFIPGVGAADDTFSKDRLLGGQVYQKQIQEVYESCSRLNGSRDEVWLFGFSRGAYVVRAVAGLLHGYGAIASAGEPEFARDFKKLVKEADKGGSTASLALSPVSTTTSVHTRSPPRIQFVGAFDTIKAGSDNSPWDVSFNASIQHMRHAVALHEDRKALAPEYAFPDDFYRTALKDKGRSFVQAHFIGTHNDMGGTLKKAGLALYPLQWMLFEARQCGLFLTRFDGGMGEATGLHDPLAAVFPKAGKAGHDDAIWVHTSANGVVTTMEDLRDMHDFPQNQDEDYGVKLGTRFGSIRQKKARESFDGNGTLRGFCDWAPQGTIVHPSVYLLVDENISVAMENKEVKVQRYLENWRERMLGVDKSGMVNEYWQEDVLDDSPNPGAIRVLVCGNTGVGKSTLINKTFGVSVTTSSNRTRGIHDVREEIRFEGRPDLILHDSGGFEAGADEEFQAIESFLKEKSNAVDVMDRLHVIWFCIDINSPRTLQTATEKLFLAVSQYAHETPIVVVATKKDDFVDIQFSARRKAMKKEGLRFDEEACEEYAEQQLQERVETIRNEMQTVPGGRLDACVAISQDDEESIKELSKATSRCFGTDKIRLLYIRAQVSRIDLKVELALSDLMRRYKKLLRSTTGTAFVSGGSTINKNVAVRNLTTAIINCFGLPSVSATAAVDALKANVWNNLGSNVALALADTFQVIGVTGTVFAAGIPAWAVTGAINTTYVVPIICRLFLITGCDLILVLARSFKEVTFRASGQPNEKDVNSAARIYKLRGYSQHVHHRVKRLVPRRNMAASYKIDKITHGLEDMFTEYKDKLMEDVDLPMEIKGIKIGHDPDDDDTSTLAESSLSSEVQDLKDAVAGYESCDAKVAPPPAKGTVELQGDTPAVELDAEREVAELVAERKVGMPEDVSLAKTRYELQG</sequence>
<comment type="caution">
    <text evidence="4">The sequence shown here is derived from an EMBL/GenBank/DDBJ whole genome shotgun (WGS) entry which is preliminary data.</text>
</comment>
<dbReference type="PANTHER" id="PTHR33840:SF1">
    <property type="entry name" value="TLE1 PHOSPHOLIPASE DOMAIN-CONTAINING PROTEIN"/>
    <property type="match status" value="1"/>
</dbReference>
<dbReference type="EMBL" id="JAVRRT010000010">
    <property type="protein sequence ID" value="KAK5168339.1"/>
    <property type="molecule type" value="Genomic_DNA"/>
</dbReference>
<dbReference type="Gene3D" id="3.40.50.300">
    <property type="entry name" value="P-loop containing nucleotide triphosphate hydrolases"/>
    <property type="match status" value="1"/>
</dbReference>